<dbReference type="EMBL" id="LJSK01000048">
    <property type="protein sequence ID" value="KPI88494.1"/>
    <property type="molecule type" value="Genomic_DNA"/>
</dbReference>
<feature type="compositionally biased region" description="Polar residues" evidence="2">
    <location>
        <begin position="1"/>
        <end position="20"/>
    </location>
</feature>
<evidence type="ECO:0000259" key="3">
    <source>
        <dbReference type="Pfam" id="PF00566"/>
    </source>
</evidence>
<feature type="region of interest" description="Disordered" evidence="2">
    <location>
        <begin position="1"/>
        <end position="45"/>
    </location>
</feature>
<dbReference type="OMA" id="TPCALWL"/>
<evidence type="ECO:0000256" key="2">
    <source>
        <dbReference type="SAM" id="MobiDB-lite"/>
    </source>
</evidence>
<sequence>MPLSYCNLSRPSRDSSTIQRNAGRVSAAQQQRSSNSSASMTAAVAGAPGSYGGALSYADVAGAAPASSLDTWTGFVSSQWSESVKMASTEGSVAQPSGADLMSSLQTVIARQNRVVEQLQEKLAAQRKQEEEEWIEKKTQAVRSEDQKPSAGQKASRRAPHGEAQGFVENTQVCVFLGNVLEHARLTWAKAVTQHFQSAAAQKPSFTRPSNNGGPSKRVASATAAAAAEISAEAAMEEERVGLPTIDLLFRCLVEGINAEETQAAVTSMGLLPASAWEIGRLGVDQLGLLTVFQRHVQALRAFPALVPTLEVLRECFMELHPSHLTACAPCGPLDSTLEIAEAQLDTFLRIGEETEQVASLLREGLHPSVRRLLYARALQVPLAVTDGKPMFHPQRGFMTNHYEHGLLRYLTCSSRHARDKIARRFQHHYSSPKQEDRARLLQRLTLDDMLTAVGDSDKYFVYTDDVEMVATAMVVDRSLPEAKLRQTLRQLGRPDGVLDHYITFLRFPEDSLILQKAPACGFFPVEGSTIFMAPLCNVTGDTVEQYELASAMMSQLWGRLQGPTPELFQCCLLFESLVQRLALPAVLHATRNLQYPPLVLALRWMLTGFANLLDSFEVLSFWDLVLSYHIREMHRRSPLSSPVGLASAQPQDHTTPCALWLLPMYAASIFVLRAPMVEACRTAAEVDVVFATGHQLRTRSLLQGLLFG</sequence>
<feature type="compositionally biased region" description="Polar residues" evidence="2">
    <location>
        <begin position="199"/>
        <end position="214"/>
    </location>
</feature>
<reference evidence="4 5" key="1">
    <citation type="journal article" date="2015" name="PLoS Pathog.">
        <title>Leptomonas seymouri: Adaptations to the Dixenous Life Cycle Analyzed by Genome Sequencing, Transcriptome Profiling and Co-infection with Leishmania donovani.</title>
        <authorList>
            <person name="Kraeva N."/>
            <person name="Butenko A."/>
            <person name="Hlavacova J."/>
            <person name="Kostygov A."/>
            <person name="Myskova J."/>
            <person name="Grybchuk D."/>
            <person name="Lestinova T."/>
            <person name="Votypka J."/>
            <person name="Volf P."/>
            <person name="Opperdoes F."/>
            <person name="Flegontov P."/>
            <person name="Lukes J."/>
            <person name="Yurchenko V."/>
        </authorList>
    </citation>
    <scope>NUCLEOTIDE SEQUENCE [LARGE SCALE GENOMIC DNA]</scope>
    <source>
        <strain evidence="4 5">ATCC 30220</strain>
    </source>
</reference>
<feature type="coiled-coil region" evidence="1">
    <location>
        <begin position="102"/>
        <end position="133"/>
    </location>
</feature>
<keyword evidence="5" id="KW-1185">Reference proteome</keyword>
<feature type="domain" description="Rab-GAP TBC" evidence="3">
    <location>
        <begin position="527"/>
        <end position="630"/>
    </location>
</feature>
<dbReference type="InterPro" id="IPR000195">
    <property type="entry name" value="Rab-GAP-TBC_dom"/>
</dbReference>
<feature type="compositionally biased region" description="Basic and acidic residues" evidence="2">
    <location>
        <begin position="136"/>
        <end position="148"/>
    </location>
</feature>
<dbReference type="PANTHER" id="PTHR16110:SF1">
    <property type="entry name" value="TBC1 DOMAIN FAMILY MEMBER 19"/>
    <property type="match status" value="1"/>
</dbReference>
<proteinExistence type="predicted"/>
<evidence type="ECO:0000256" key="1">
    <source>
        <dbReference type="SAM" id="Coils"/>
    </source>
</evidence>
<dbReference type="Proteomes" id="UP000038009">
    <property type="component" value="Unassembled WGS sequence"/>
</dbReference>
<dbReference type="AlphaFoldDB" id="A0A0N1HZA9"/>
<dbReference type="SUPFAM" id="SSF47923">
    <property type="entry name" value="Ypt/Rab-GAP domain of gyp1p"/>
    <property type="match status" value="1"/>
</dbReference>
<evidence type="ECO:0000313" key="4">
    <source>
        <dbReference type="EMBL" id="KPI88494.1"/>
    </source>
</evidence>
<comment type="caution">
    <text evidence="4">The sequence shown here is derived from an EMBL/GenBank/DDBJ whole genome shotgun (WGS) entry which is preliminary data.</text>
</comment>
<evidence type="ECO:0000313" key="5">
    <source>
        <dbReference type="Proteomes" id="UP000038009"/>
    </source>
</evidence>
<keyword evidence="1" id="KW-0175">Coiled coil</keyword>
<organism evidence="4 5">
    <name type="scientific">Leptomonas seymouri</name>
    <dbReference type="NCBI Taxonomy" id="5684"/>
    <lineage>
        <taxon>Eukaryota</taxon>
        <taxon>Discoba</taxon>
        <taxon>Euglenozoa</taxon>
        <taxon>Kinetoplastea</taxon>
        <taxon>Metakinetoplastina</taxon>
        <taxon>Trypanosomatida</taxon>
        <taxon>Trypanosomatidae</taxon>
        <taxon>Leishmaniinae</taxon>
        <taxon>Leptomonas</taxon>
    </lineage>
</organism>
<feature type="region of interest" description="Disordered" evidence="2">
    <location>
        <begin position="199"/>
        <end position="218"/>
    </location>
</feature>
<feature type="region of interest" description="Disordered" evidence="2">
    <location>
        <begin position="136"/>
        <end position="164"/>
    </location>
</feature>
<dbReference type="PANTHER" id="PTHR16110">
    <property type="entry name" value="TBC1 DOMAIN FAMILY MEMBER 19"/>
    <property type="match status" value="1"/>
</dbReference>
<dbReference type="InterPro" id="IPR035969">
    <property type="entry name" value="Rab-GAP_TBC_sf"/>
</dbReference>
<dbReference type="InterPro" id="IPR042507">
    <property type="entry name" value="TBC1D19"/>
</dbReference>
<name>A0A0N1HZA9_LEPSE</name>
<protein>
    <recommendedName>
        <fullName evidence="3">Rab-GAP TBC domain-containing protein</fullName>
    </recommendedName>
</protein>
<dbReference type="OrthoDB" id="10249775at2759"/>
<dbReference type="VEuPathDB" id="TriTrypDB:Lsey_0048_0140"/>
<dbReference type="Pfam" id="PF00566">
    <property type="entry name" value="RabGAP-TBC"/>
    <property type="match status" value="1"/>
</dbReference>
<feature type="compositionally biased region" description="Low complexity" evidence="2">
    <location>
        <begin position="26"/>
        <end position="45"/>
    </location>
</feature>
<dbReference type="Gene3D" id="1.10.472.80">
    <property type="entry name" value="Ypt/Rab-GAP domain of gyp1p, domain 3"/>
    <property type="match status" value="1"/>
</dbReference>
<accession>A0A0N1HZA9</accession>
<gene>
    <name evidence="4" type="ORF">ABL78_2390</name>
</gene>